<gene>
    <name evidence="2" type="ORF">AVEN_209210_1</name>
</gene>
<dbReference type="Proteomes" id="UP000499080">
    <property type="component" value="Unassembled WGS sequence"/>
</dbReference>
<dbReference type="AlphaFoldDB" id="A0A4Y2PT05"/>
<evidence type="ECO:0000313" key="3">
    <source>
        <dbReference type="Proteomes" id="UP000499080"/>
    </source>
</evidence>
<proteinExistence type="predicted"/>
<evidence type="ECO:0000313" key="2">
    <source>
        <dbReference type="EMBL" id="GBN53367.1"/>
    </source>
</evidence>
<evidence type="ECO:0000256" key="1">
    <source>
        <dbReference type="SAM" id="MobiDB-lite"/>
    </source>
</evidence>
<dbReference type="EMBL" id="BGPR01011868">
    <property type="protein sequence ID" value="GBN53367.1"/>
    <property type="molecule type" value="Genomic_DNA"/>
</dbReference>
<comment type="caution">
    <text evidence="2">The sequence shown here is derived from an EMBL/GenBank/DDBJ whole genome shotgun (WGS) entry which is preliminary data.</text>
</comment>
<accession>A0A4Y2PT05</accession>
<protein>
    <submittedName>
        <fullName evidence="2">Uncharacterized protein</fullName>
    </submittedName>
</protein>
<reference evidence="2 3" key="1">
    <citation type="journal article" date="2019" name="Sci. Rep.">
        <title>Orb-weaving spider Araneus ventricosus genome elucidates the spidroin gene catalogue.</title>
        <authorList>
            <person name="Kono N."/>
            <person name="Nakamura H."/>
            <person name="Ohtoshi R."/>
            <person name="Moran D.A.P."/>
            <person name="Shinohara A."/>
            <person name="Yoshida Y."/>
            <person name="Fujiwara M."/>
            <person name="Mori M."/>
            <person name="Tomita M."/>
            <person name="Arakawa K."/>
        </authorList>
    </citation>
    <scope>NUCLEOTIDE SEQUENCE [LARGE SCALE GENOMIC DNA]</scope>
</reference>
<feature type="region of interest" description="Disordered" evidence="1">
    <location>
        <begin position="23"/>
        <end position="44"/>
    </location>
</feature>
<name>A0A4Y2PT05_ARAVE</name>
<feature type="non-terminal residue" evidence="2">
    <location>
        <position position="1"/>
    </location>
</feature>
<sequence>ISTSRFEATLGLFWDGPLNCESRSDDEAPELAPLSLNSRTTPEEERSTCYISFVLRELSTLLIRSGEFSAIKAQASSDIALLL</sequence>
<keyword evidence="3" id="KW-1185">Reference proteome</keyword>
<organism evidence="2 3">
    <name type="scientific">Araneus ventricosus</name>
    <name type="common">Orbweaver spider</name>
    <name type="synonym">Epeira ventricosa</name>
    <dbReference type="NCBI Taxonomy" id="182803"/>
    <lineage>
        <taxon>Eukaryota</taxon>
        <taxon>Metazoa</taxon>
        <taxon>Ecdysozoa</taxon>
        <taxon>Arthropoda</taxon>
        <taxon>Chelicerata</taxon>
        <taxon>Arachnida</taxon>
        <taxon>Araneae</taxon>
        <taxon>Araneomorphae</taxon>
        <taxon>Entelegynae</taxon>
        <taxon>Araneoidea</taxon>
        <taxon>Araneidae</taxon>
        <taxon>Araneus</taxon>
    </lineage>
</organism>